<dbReference type="GeneID" id="39598973"/>
<keyword evidence="2" id="KW-1185">Reference proteome</keyword>
<comment type="caution">
    <text evidence="1">The sequence shown here is derived from an EMBL/GenBank/DDBJ whole genome shotgun (WGS) entry which is preliminary data.</text>
</comment>
<dbReference type="AlphaFoldDB" id="A0A443I8A3"/>
<evidence type="ECO:0000313" key="1">
    <source>
        <dbReference type="EMBL" id="RWR00289.1"/>
    </source>
</evidence>
<gene>
    <name evidence="1" type="ORF">C8Q69DRAFT_454376</name>
</gene>
<dbReference type="Proteomes" id="UP000283841">
    <property type="component" value="Unassembled WGS sequence"/>
</dbReference>
<proteinExistence type="predicted"/>
<dbReference type="VEuPathDB" id="FungiDB:C8Q69DRAFT_454376"/>
<name>A0A443I8A3_BYSSP</name>
<organism evidence="1 2">
    <name type="scientific">Byssochlamys spectabilis</name>
    <name type="common">Paecilomyces variotii</name>
    <dbReference type="NCBI Taxonomy" id="264951"/>
    <lineage>
        <taxon>Eukaryota</taxon>
        <taxon>Fungi</taxon>
        <taxon>Dikarya</taxon>
        <taxon>Ascomycota</taxon>
        <taxon>Pezizomycotina</taxon>
        <taxon>Eurotiomycetes</taxon>
        <taxon>Eurotiomycetidae</taxon>
        <taxon>Eurotiales</taxon>
        <taxon>Thermoascaceae</taxon>
        <taxon>Paecilomyces</taxon>
    </lineage>
</organism>
<protein>
    <submittedName>
        <fullName evidence="1">Uncharacterized protein</fullName>
    </submittedName>
</protein>
<dbReference type="EMBL" id="RCNU01000001">
    <property type="protein sequence ID" value="RWR00289.1"/>
    <property type="molecule type" value="Genomic_DNA"/>
</dbReference>
<reference evidence="1 2" key="1">
    <citation type="journal article" date="2018" name="Front. Microbiol.">
        <title>Genomic and genetic insights into a cosmopolitan fungus, Paecilomyces variotii (Eurotiales).</title>
        <authorList>
            <person name="Urquhart A.S."/>
            <person name="Mondo S.J."/>
            <person name="Makela M.R."/>
            <person name="Hane J.K."/>
            <person name="Wiebenga A."/>
            <person name="He G."/>
            <person name="Mihaltcheva S."/>
            <person name="Pangilinan J."/>
            <person name="Lipzen A."/>
            <person name="Barry K."/>
            <person name="de Vries R.P."/>
            <person name="Grigoriev I.V."/>
            <person name="Idnurm A."/>
        </authorList>
    </citation>
    <scope>NUCLEOTIDE SEQUENCE [LARGE SCALE GENOMIC DNA]</scope>
    <source>
        <strain evidence="1 2">CBS 101075</strain>
    </source>
</reference>
<dbReference type="RefSeq" id="XP_028489933.1">
    <property type="nucleotide sequence ID" value="XM_028629696.1"/>
</dbReference>
<sequence length="157" mass="18013">MTLRYFEPGKRVIERRTGQRAVWKLPIASICTSVYWPCVHSDFLRPTRKHHETTQPESNSPRIFCRTIVAYGSLVQVYAGVYFVRGKVIQRISFSHLDHSRHPEDVEIRVLTGGLCGPGTEQVILKSLLPMDVTRYLPNLLDCEISQIEEGISQFKL</sequence>
<accession>A0A443I8A3</accession>
<evidence type="ECO:0000313" key="2">
    <source>
        <dbReference type="Proteomes" id="UP000283841"/>
    </source>
</evidence>